<dbReference type="HAMAP" id="MF_00123">
    <property type="entry name" value="Arg_tRNA_synth"/>
    <property type="match status" value="1"/>
</dbReference>
<comment type="subunit">
    <text evidence="8">Monomer.</text>
</comment>
<keyword evidence="3 8" id="KW-0547">Nucleotide-binding</keyword>
<dbReference type="SUPFAM" id="SSF47323">
    <property type="entry name" value="Anticodon-binding domain of a subclass of class I aminoacyl-tRNA synthetases"/>
    <property type="match status" value="1"/>
</dbReference>
<evidence type="ECO:0000259" key="11">
    <source>
        <dbReference type="SMART" id="SM01016"/>
    </source>
</evidence>
<dbReference type="SMART" id="SM01016">
    <property type="entry name" value="Arg_tRNA_synt_N"/>
    <property type="match status" value="1"/>
</dbReference>
<dbReference type="PANTHER" id="PTHR11956">
    <property type="entry name" value="ARGINYL-TRNA SYNTHETASE"/>
    <property type="match status" value="1"/>
</dbReference>
<evidence type="ECO:0000256" key="9">
    <source>
        <dbReference type="RuleBase" id="RU363038"/>
    </source>
</evidence>
<evidence type="ECO:0000256" key="5">
    <source>
        <dbReference type="ARBA" id="ARBA00022917"/>
    </source>
</evidence>
<feature type="short sequence motif" description="'HIGH' region" evidence="8">
    <location>
        <begin position="122"/>
        <end position="132"/>
    </location>
</feature>
<dbReference type="PRINTS" id="PR01038">
    <property type="entry name" value="TRNASYNTHARG"/>
</dbReference>
<dbReference type="SUPFAM" id="SSF55190">
    <property type="entry name" value="Arginyl-tRNA synthetase (ArgRS), N-terminal 'additional' domain"/>
    <property type="match status" value="1"/>
</dbReference>
<evidence type="ECO:0000256" key="4">
    <source>
        <dbReference type="ARBA" id="ARBA00022840"/>
    </source>
</evidence>
<evidence type="ECO:0000256" key="6">
    <source>
        <dbReference type="ARBA" id="ARBA00023146"/>
    </source>
</evidence>
<feature type="domain" description="DALR anticodon binding" evidence="10">
    <location>
        <begin position="450"/>
        <end position="562"/>
    </location>
</feature>
<dbReference type="InterPro" id="IPR005148">
    <property type="entry name" value="Arg-tRNA-synth_N"/>
</dbReference>
<evidence type="ECO:0000256" key="8">
    <source>
        <dbReference type="HAMAP-Rule" id="MF_00123"/>
    </source>
</evidence>
<dbReference type="InterPro" id="IPR009080">
    <property type="entry name" value="tRNAsynth_Ia_anticodon-bd"/>
</dbReference>
<dbReference type="PANTHER" id="PTHR11956:SF5">
    <property type="entry name" value="ARGININE--TRNA LIGASE, CYTOPLASMIC"/>
    <property type="match status" value="1"/>
</dbReference>
<comment type="catalytic activity">
    <reaction evidence="7 8">
        <text>tRNA(Arg) + L-arginine + ATP = L-arginyl-tRNA(Arg) + AMP + diphosphate</text>
        <dbReference type="Rhea" id="RHEA:20301"/>
        <dbReference type="Rhea" id="RHEA-COMP:9658"/>
        <dbReference type="Rhea" id="RHEA-COMP:9673"/>
        <dbReference type="ChEBI" id="CHEBI:30616"/>
        <dbReference type="ChEBI" id="CHEBI:32682"/>
        <dbReference type="ChEBI" id="CHEBI:33019"/>
        <dbReference type="ChEBI" id="CHEBI:78442"/>
        <dbReference type="ChEBI" id="CHEBI:78513"/>
        <dbReference type="ChEBI" id="CHEBI:456215"/>
        <dbReference type="EC" id="6.1.1.19"/>
    </reaction>
</comment>
<keyword evidence="6 8" id="KW-0030">Aminoacyl-tRNA synthetase</keyword>
<comment type="similarity">
    <text evidence="1 8 9">Belongs to the class-I aminoacyl-tRNA synthetase family.</text>
</comment>
<dbReference type="SMART" id="SM00836">
    <property type="entry name" value="DALR_1"/>
    <property type="match status" value="1"/>
</dbReference>
<dbReference type="InterPro" id="IPR008909">
    <property type="entry name" value="DALR_anticod-bd"/>
</dbReference>
<dbReference type="SUPFAM" id="SSF52374">
    <property type="entry name" value="Nucleotidylyl transferase"/>
    <property type="match status" value="1"/>
</dbReference>
<dbReference type="GO" id="GO:0004814">
    <property type="term" value="F:arginine-tRNA ligase activity"/>
    <property type="evidence" value="ECO:0007669"/>
    <property type="project" value="UniProtKB-EC"/>
</dbReference>
<dbReference type="RefSeq" id="WP_057775071.1">
    <property type="nucleotide sequence ID" value="NZ_BBIM01000023.1"/>
</dbReference>
<dbReference type="NCBIfam" id="TIGR00456">
    <property type="entry name" value="argS"/>
    <property type="match status" value="1"/>
</dbReference>
<dbReference type="Pfam" id="PF03485">
    <property type="entry name" value="Arg_tRNA_synt_N"/>
    <property type="match status" value="1"/>
</dbReference>
<dbReference type="InterPro" id="IPR014729">
    <property type="entry name" value="Rossmann-like_a/b/a_fold"/>
</dbReference>
<keyword evidence="5 8" id="KW-0648">Protein biosynthesis</keyword>
<keyword evidence="2 8" id="KW-0436">Ligase</keyword>
<dbReference type="InterPro" id="IPR036695">
    <property type="entry name" value="Arg-tRNA-synth_N_sf"/>
</dbReference>
<dbReference type="EC" id="6.1.1.19" evidence="8"/>
<evidence type="ECO:0000256" key="3">
    <source>
        <dbReference type="ARBA" id="ARBA00022741"/>
    </source>
</evidence>
<keyword evidence="13" id="KW-1185">Reference proteome</keyword>
<dbReference type="Gene3D" id="3.40.50.620">
    <property type="entry name" value="HUPs"/>
    <property type="match status" value="1"/>
</dbReference>
<gene>
    <name evidence="8 12" type="primary">argS</name>
    <name evidence="12" type="ORF">N6G96_04405</name>
</gene>
<dbReference type="Proteomes" id="UP001302696">
    <property type="component" value="Chromosome"/>
</dbReference>
<dbReference type="CDD" id="cd07956">
    <property type="entry name" value="Anticodon_Ia_Arg"/>
    <property type="match status" value="1"/>
</dbReference>
<dbReference type="Pfam" id="PF00750">
    <property type="entry name" value="tRNA-synt_1d"/>
    <property type="match status" value="1"/>
</dbReference>
<keyword evidence="8" id="KW-0963">Cytoplasm</keyword>
<evidence type="ECO:0000313" key="13">
    <source>
        <dbReference type="Proteomes" id="UP001302696"/>
    </source>
</evidence>
<comment type="subcellular location">
    <subcellularLocation>
        <location evidence="8">Cytoplasm</location>
    </subcellularLocation>
</comment>
<keyword evidence="4 8" id="KW-0067">ATP-binding</keyword>
<dbReference type="EMBL" id="CP104778">
    <property type="protein sequence ID" value="WPC22435.1"/>
    <property type="molecule type" value="Genomic_DNA"/>
</dbReference>
<accession>A0ABZ0Q616</accession>
<protein>
    <recommendedName>
        <fullName evidence="8">Arginine--tRNA ligase</fullName>
        <ecNumber evidence="8">6.1.1.19</ecNumber>
    </recommendedName>
    <alternativeName>
        <fullName evidence="8">Arginyl-tRNA synthetase</fullName>
        <shortName evidence="8">ArgRS</shortName>
    </alternativeName>
</protein>
<evidence type="ECO:0000259" key="10">
    <source>
        <dbReference type="SMART" id="SM00836"/>
    </source>
</evidence>
<dbReference type="Pfam" id="PF05746">
    <property type="entry name" value="DALR_1"/>
    <property type="match status" value="1"/>
</dbReference>
<evidence type="ECO:0000256" key="1">
    <source>
        <dbReference type="ARBA" id="ARBA00005594"/>
    </source>
</evidence>
<evidence type="ECO:0000256" key="7">
    <source>
        <dbReference type="ARBA" id="ARBA00049339"/>
    </source>
</evidence>
<dbReference type="Gene3D" id="3.30.1360.70">
    <property type="entry name" value="Arginyl tRNA synthetase N-terminal domain"/>
    <property type="match status" value="1"/>
</dbReference>
<name>A0ABZ0Q616_9LACO</name>
<dbReference type="InterPro" id="IPR035684">
    <property type="entry name" value="ArgRS_core"/>
</dbReference>
<dbReference type="Gene3D" id="1.10.730.10">
    <property type="entry name" value="Isoleucyl-tRNA Synthetase, Domain 1"/>
    <property type="match status" value="1"/>
</dbReference>
<dbReference type="InterPro" id="IPR001278">
    <property type="entry name" value="Arg-tRNA-ligase"/>
</dbReference>
<reference evidence="13" key="1">
    <citation type="submission" date="2024-06" db="EMBL/GenBank/DDBJ databases">
        <authorList>
            <person name="Chang H.C."/>
            <person name="Mun S.Y."/>
        </authorList>
    </citation>
    <scope>NUCLEOTIDE SEQUENCE [LARGE SCALE GENOMIC DNA]</scope>
    <source>
        <strain evidence="13">KT1</strain>
    </source>
</reference>
<dbReference type="CDD" id="cd00671">
    <property type="entry name" value="ArgRS_core"/>
    <property type="match status" value="1"/>
</dbReference>
<organism evidence="12 13">
    <name type="scientific">Pediococcus inopinatus</name>
    <dbReference type="NCBI Taxonomy" id="114090"/>
    <lineage>
        <taxon>Bacteria</taxon>
        <taxon>Bacillati</taxon>
        <taxon>Bacillota</taxon>
        <taxon>Bacilli</taxon>
        <taxon>Lactobacillales</taxon>
        <taxon>Lactobacillaceae</taxon>
        <taxon>Pediococcus</taxon>
    </lineage>
</organism>
<feature type="domain" description="Arginyl tRNA synthetase N-terminal" evidence="11">
    <location>
        <begin position="5"/>
        <end position="84"/>
    </location>
</feature>
<evidence type="ECO:0000256" key="2">
    <source>
        <dbReference type="ARBA" id="ARBA00022598"/>
    </source>
</evidence>
<sequence length="562" mass="63745">MDYKKQIAQSIVTALEGQVEEQVVYEKVEVPKTSKMGDFAFPTFMLAKTMHKAPQMIATDLVDKINQNDYEKVEAAGPYVNFFMDKSAFSSEILQTVLTEEDHFGDATVGDNGKVPIDMSSPNIAKPISMGHLRSTVIGNALANLLAKTGYQPVKINHLGDWGTQFGKLIEGYKLWGSEEEVKADPINKLLEYYVRFHKEDQEHPELDDEARKWFKKLEEGDEEATKLWEWFRSVSLDSFKQIYDKLGITFDSFKGEAFYNDKMDEVVQILEDKNLLKESQGAEIVDLDKYNLNPALIKKTDGATLYITRDLAAAIYRKRTYDFSQSLYVVGAEQINHFKQLKAVLKEMGFDWSDDIHHVPFGLITLNGKKLSTRSGRVVLLDKVLDDAIDLAKKQIQDKNPDLANADKVAHEVGVGAVIFHDLKNERMNSFDFDLNEVVRFEGETGPYVQYTRARAESILRKAEHQVTTDGLKLADPNAWETLKQLQNYPDTILRAVKEYEPSIIAKYALHLSKSFNQYYANSKVLVKDEQLNARLALVKSVSVVLENALSLLGVQSPEEM</sequence>
<evidence type="ECO:0000313" key="12">
    <source>
        <dbReference type="EMBL" id="WPC22435.1"/>
    </source>
</evidence>
<proteinExistence type="inferred from homology"/>